<dbReference type="SUPFAM" id="SSF53067">
    <property type="entry name" value="Actin-like ATPase domain"/>
    <property type="match status" value="2"/>
</dbReference>
<accession>A0ABQ5YL58</accession>
<evidence type="ECO:0000256" key="7">
    <source>
        <dbReference type="RuleBase" id="RU003835"/>
    </source>
</evidence>
<dbReference type="EMBL" id="BSOG01000002">
    <property type="protein sequence ID" value="GLR13649.1"/>
    <property type="molecule type" value="Genomic_DNA"/>
</dbReference>
<dbReference type="InterPro" id="IPR004372">
    <property type="entry name" value="Ac/propionate_kinase"/>
</dbReference>
<evidence type="ECO:0000256" key="4">
    <source>
        <dbReference type="ARBA" id="ARBA00022777"/>
    </source>
</evidence>
<dbReference type="PIRSF" id="PIRSF000722">
    <property type="entry name" value="Acetate_prop_kin"/>
    <property type="match status" value="1"/>
</dbReference>
<organism evidence="8 9">
    <name type="scientific">Chitinimonas prasina</name>
    <dbReference type="NCBI Taxonomy" id="1434937"/>
    <lineage>
        <taxon>Bacteria</taxon>
        <taxon>Pseudomonadati</taxon>
        <taxon>Pseudomonadota</taxon>
        <taxon>Betaproteobacteria</taxon>
        <taxon>Neisseriales</taxon>
        <taxon>Chitinibacteraceae</taxon>
        <taxon>Chitinimonas</taxon>
    </lineage>
</organism>
<dbReference type="Pfam" id="PF00871">
    <property type="entry name" value="Acetate_kinase"/>
    <property type="match status" value="1"/>
</dbReference>
<evidence type="ECO:0000313" key="9">
    <source>
        <dbReference type="Proteomes" id="UP001156706"/>
    </source>
</evidence>
<feature type="site" description="Transition state stabilizer" evidence="6">
    <location>
        <position position="177"/>
    </location>
</feature>
<name>A0ABQ5YL58_9NEIS</name>
<feature type="active site" description="Proton donor/acceptor" evidence="6">
    <location>
        <position position="146"/>
    </location>
</feature>
<keyword evidence="5 6" id="KW-0067">ATP-binding</keyword>
<comment type="pathway">
    <text evidence="6">Metabolic intermediate biosynthesis; acetyl-CoA biosynthesis; acetyl-CoA from acetate: step 1/2.</text>
</comment>
<comment type="function">
    <text evidence="6">Catalyzes the formation of acetyl phosphate from acetate and ATP. Can also catalyze the reverse reaction.</text>
</comment>
<gene>
    <name evidence="6 8" type="primary">ackA</name>
    <name evidence="8" type="ORF">GCM10007907_24390</name>
</gene>
<keyword evidence="3 6" id="KW-0547">Nucleotide-binding</keyword>
<evidence type="ECO:0000256" key="3">
    <source>
        <dbReference type="ARBA" id="ARBA00022741"/>
    </source>
</evidence>
<dbReference type="PRINTS" id="PR00471">
    <property type="entry name" value="ACETATEKNASE"/>
</dbReference>
<proteinExistence type="inferred from homology"/>
<dbReference type="HAMAP" id="MF_00020">
    <property type="entry name" value="Acetate_kinase"/>
    <property type="match status" value="1"/>
</dbReference>
<comment type="cofactor">
    <cofactor evidence="6">
        <name>Mg(2+)</name>
        <dbReference type="ChEBI" id="CHEBI:18420"/>
    </cofactor>
    <cofactor evidence="6">
        <name>Mn(2+)</name>
        <dbReference type="ChEBI" id="CHEBI:29035"/>
    </cofactor>
    <text evidence="6">Mg(2+). Can also accept Mn(2+).</text>
</comment>
<feature type="binding site" evidence="6">
    <location>
        <begin position="204"/>
        <end position="208"/>
    </location>
    <ligand>
        <name>ATP</name>
        <dbReference type="ChEBI" id="CHEBI:30616"/>
    </ligand>
</feature>
<keyword evidence="2 6" id="KW-0808">Transferase</keyword>
<dbReference type="InterPro" id="IPR043129">
    <property type="entry name" value="ATPase_NBD"/>
</dbReference>
<keyword evidence="9" id="KW-1185">Reference proteome</keyword>
<evidence type="ECO:0000256" key="2">
    <source>
        <dbReference type="ARBA" id="ARBA00022679"/>
    </source>
</evidence>
<feature type="binding site" evidence="6">
    <location>
        <position position="89"/>
    </location>
    <ligand>
        <name>substrate</name>
    </ligand>
</feature>
<dbReference type="EC" id="2.7.2.1" evidence="6"/>
<dbReference type="PANTHER" id="PTHR21060:SF15">
    <property type="entry name" value="ACETATE KINASE-RELATED"/>
    <property type="match status" value="1"/>
</dbReference>
<feature type="binding site" evidence="6">
    <location>
        <position position="15"/>
    </location>
    <ligand>
        <name>ATP</name>
        <dbReference type="ChEBI" id="CHEBI:30616"/>
    </ligand>
</feature>
<comment type="caution">
    <text evidence="6">Lacks conserved residue(s) required for the propagation of feature annotation.</text>
</comment>
<keyword evidence="6" id="KW-0479">Metal-binding</keyword>
<feature type="site" description="Transition state stabilizer" evidence="6">
    <location>
        <position position="237"/>
    </location>
</feature>
<evidence type="ECO:0000313" key="8">
    <source>
        <dbReference type="EMBL" id="GLR13649.1"/>
    </source>
</evidence>
<dbReference type="PANTHER" id="PTHR21060">
    <property type="entry name" value="ACETATE KINASE"/>
    <property type="match status" value="1"/>
</dbReference>
<keyword evidence="6" id="KW-0460">Magnesium</keyword>
<dbReference type="RefSeq" id="WP_284196740.1">
    <property type="nucleotide sequence ID" value="NZ_BSOG01000002.1"/>
</dbReference>
<comment type="subunit">
    <text evidence="6">Homodimer.</text>
</comment>
<dbReference type="Gene3D" id="3.30.420.40">
    <property type="match status" value="2"/>
</dbReference>
<feature type="binding site" evidence="6">
    <location>
        <position position="8"/>
    </location>
    <ligand>
        <name>Mg(2+)</name>
        <dbReference type="ChEBI" id="CHEBI:18420"/>
    </ligand>
</feature>
<evidence type="ECO:0000256" key="6">
    <source>
        <dbReference type="HAMAP-Rule" id="MF_00020"/>
    </source>
</evidence>
<dbReference type="InterPro" id="IPR000890">
    <property type="entry name" value="Aliphatic_acid_kin_short-chain"/>
</dbReference>
<protein>
    <recommendedName>
        <fullName evidence="6">Acetate kinase</fullName>
        <ecNumber evidence="6">2.7.2.1</ecNumber>
    </recommendedName>
    <alternativeName>
        <fullName evidence="6">Acetokinase</fullName>
    </alternativeName>
</protein>
<keyword evidence="4 6" id="KW-0418">Kinase</keyword>
<comment type="catalytic activity">
    <reaction evidence="6">
        <text>acetate + ATP = acetyl phosphate + ADP</text>
        <dbReference type="Rhea" id="RHEA:11352"/>
        <dbReference type="ChEBI" id="CHEBI:22191"/>
        <dbReference type="ChEBI" id="CHEBI:30089"/>
        <dbReference type="ChEBI" id="CHEBI:30616"/>
        <dbReference type="ChEBI" id="CHEBI:456216"/>
        <dbReference type="EC" id="2.7.2.1"/>
    </reaction>
</comment>
<dbReference type="PROSITE" id="PS01075">
    <property type="entry name" value="ACETATE_KINASE_1"/>
    <property type="match status" value="1"/>
</dbReference>
<comment type="caution">
    <text evidence="8">The sequence shown here is derived from an EMBL/GenBank/DDBJ whole genome shotgun (WGS) entry which is preliminary data.</text>
</comment>
<comment type="similarity">
    <text evidence="1 6 7">Belongs to the acetokinase family.</text>
</comment>
<evidence type="ECO:0000256" key="5">
    <source>
        <dbReference type="ARBA" id="ARBA00022840"/>
    </source>
</evidence>
<dbReference type="GO" id="GO:0016301">
    <property type="term" value="F:kinase activity"/>
    <property type="evidence" value="ECO:0007669"/>
    <property type="project" value="UniProtKB-KW"/>
</dbReference>
<dbReference type="Proteomes" id="UP001156706">
    <property type="component" value="Unassembled WGS sequence"/>
</dbReference>
<sequence length="389" mass="41716">MSALLALNAGSSSIKFALFDLANTPLAMPPLWQGQVSGLHGPQPRYQDGLTDHPLPVDQASAIRSALQHILAQLPRHLGARALAGVVHRVVHGGDRHVAPTRLDRSTLAALRSLIPLAPLHQPHALEAIEHCQGMLPATPQLACFDTAFHHTLPEVEQLLPLPPELRQQGIRRYGFHGLSYQYLAQVLPQRHGDSAQGRLLCAHLGSGASLCAIQAGQSVATTMGFSALDGLMMGSRSGSMDPGVLLHLLDTAHYSPAQLADLLYRRSGLLGMSGLSADTRVLLQQEAEHPGARQALALYVRRIVRECGALVAVMGGLDMLAFTAGVGERSAEIRRRICEGLAWLGISLDDNANKAHARLISSPDSRIKVVVEPTQEEWMAATAARALL</sequence>
<dbReference type="InterPro" id="IPR023865">
    <property type="entry name" value="Aliphatic_acid_kinase_CS"/>
</dbReference>
<feature type="binding site" evidence="6">
    <location>
        <begin position="279"/>
        <end position="281"/>
    </location>
    <ligand>
        <name>ATP</name>
        <dbReference type="ChEBI" id="CHEBI:30616"/>
    </ligand>
</feature>
<evidence type="ECO:0000256" key="1">
    <source>
        <dbReference type="ARBA" id="ARBA00008748"/>
    </source>
</evidence>
<dbReference type="PROSITE" id="PS01076">
    <property type="entry name" value="ACETATE_KINASE_2"/>
    <property type="match status" value="1"/>
</dbReference>
<keyword evidence="6" id="KW-0963">Cytoplasm</keyword>
<dbReference type="NCBIfam" id="TIGR00016">
    <property type="entry name" value="ackA"/>
    <property type="match status" value="1"/>
</dbReference>
<reference evidence="9" key="1">
    <citation type="journal article" date="2019" name="Int. J. Syst. Evol. Microbiol.">
        <title>The Global Catalogue of Microorganisms (GCM) 10K type strain sequencing project: providing services to taxonomists for standard genome sequencing and annotation.</title>
        <authorList>
            <consortium name="The Broad Institute Genomics Platform"/>
            <consortium name="The Broad Institute Genome Sequencing Center for Infectious Disease"/>
            <person name="Wu L."/>
            <person name="Ma J."/>
        </authorList>
    </citation>
    <scope>NUCLEOTIDE SEQUENCE [LARGE SCALE GENOMIC DNA]</scope>
    <source>
        <strain evidence="9">NBRC 110044</strain>
    </source>
</reference>
<comment type="subcellular location">
    <subcellularLocation>
        <location evidence="6">Cytoplasm</location>
    </subcellularLocation>
</comment>
<feature type="binding site" evidence="6">
    <location>
        <position position="377"/>
    </location>
    <ligand>
        <name>Mg(2+)</name>
        <dbReference type="ChEBI" id="CHEBI:18420"/>
    </ligand>
</feature>